<dbReference type="OrthoDB" id="2317741at2759"/>
<sequence>MFFSTARILAFSALLFAGSSSAAPIEIQRRDVWVPQIFTPTTGTVWSVGSNQTVTWDLSQKPENVTNPTGMVLLRKNGSSDLENPLAKGFNLTDGQVNVTVPNVESADDYQIVLFGDSGNFSLNFTITATSGF</sequence>
<reference evidence="4 5" key="1">
    <citation type="journal article" date="2017" name="Mol. Ecol.">
        <title>Comparative and population genomic landscape of Phellinus noxius: A hypervariable fungus causing root rot in trees.</title>
        <authorList>
            <person name="Chung C.L."/>
            <person name="Lee T.J."/>
            <person name="Akiba M."/>
            <person name="Lee H.H."/>
            <person name="Kuo T.H."/>
            <person name="Liu D."/>
            <person name="Ke H.M."/>
            <person name="Yokoi T."/>
            <person name="Roa M.B."/>
            <person name="Lu M.J."/>
            <person name="Chang Y.Y."/>
            <person name="Ann P.J."/>
            <person name="Tsai J.N."/>
            <person name="Chen C.Y."/>
            <person name="Tzean S.S."/>
            <person name="Ota Y."/>
            <person name="Hattori T."/>
            <person name="Sahashi N."/>
            <person name="Liou R.F."/>
            <person name="Kikuchi T."/>
            <person name="Tsai I.J."/>
        </authorList>
    </citation>
    <scope>NUCLEOTIDE SEQUENCE [LARGE SCALE GENOMIC DNA]</scope>
    <source>
        <strain evidence="4 5">FFPRI411160</strain>
    </source>
</reference>
<accession>A0A286UC18</accession>
<gene>
    <name evidence="4" type="ORF">PNOK_0713900</name>
</gene>
<dbReference type="EMBL" id="NBII01000007">
    <property type="protein sequence ID" value="PAV17075.1"/>
    <property type="molecule type" value="Genomic_DNA"/>
</dbReference>
<evidence type="ECO:0000313" key="5">
    <source>
        <dbReference type="Proteomes" id="UP000217199"/>
    </source>
</evidence>
<evidence type="ECO:0000259" key="3">
    <source>
        <dbReference type="Pfam" id="PF10342"/>
    </source>
</evidence>
<comment type="caution">
    <text evidence="4">The sequence shown here is derived from an EMBL/GenBank/DDBJ whole genome shotgun (WGS) entry which is preliminary data.</text>
</comment>
<evidence type="ECO:0000256" key="2">
    <source>
        <dbReference type="SAM" id="SignalP"/>
    </source>
</evidence>
<feature type="domain" description="Yeast cell wall synthesis Kre9/Knh1-like N-terminal" evidence="3">
    <location>
        <begin position="39"/>
        <end position="127"/>
    </location>
</feature>
<feature type="chain" id="PRO_5013608387" description="Yeast cell wall synthesis Kre9/Knh1-like N-terminal domain-containing protein" evidence="2">
    <location>
        <begin position="23"/>
        <end position="133"/>
    </location>
</feature>
<dbReference type="AlphaFoldDB" id="A0A286UC18"/>
<keyword evidence="1 2" id="KW-0732">Signal</keyword>
<dbReference type="InParanoid" id="A0A286UC18"/>
<dbReference type="Proteomes" id="UP000217199">
    <property type="component" value="Unassembled WGS sequence"/>
</dbReference>
<feature type="signal peptide" evidence="2">
    <location>
        <begin position="1"/>
        <end position="22"/>
    </location>
</feature>
<evidence type="ECO:0000313" key="4">
    <source>
        <dbReference type="EMBL" id="PAV17075.1"/>
    </source>
</evidence>
<dbReference type="STRING" id="2282107.A0A286UC18"/>
<protein>
    <recommendedName>
        <fullName evidence="3">Yeast cell wall synthesis Kre9/Knh1-like N-terminal domain-containing protein</fullName>
    </recommendedName>
</protein>
<proteinExistence type="predicted"/>
<dbReference type="Pfam" id="PF10342">
    <property type="entry name" value="Kre9_KNH"/>
    <property type="match status" value="1"/>
</dbReference>
<keyword evidence="5" id="KW-1185">Reference proteome</keyword>
<evidence type="ECO:0000256" key="1">
    <source>
        <dbReference type="ARBA" id="ARBA00022729"/>
    </source>
</evidence>
<dbReference type="InterPro" id="IPR018466">
    <property type="entry name" value="Kre9/Knh1-like_N"/>
</dbReference>
<organism evidence="4 5">
    <name type="scientific">Pyrrhoderma noxium</name>
    <dbReference type="NCBI Taxonomy" id="2282107"/>
    <lineage>
        <taxon>Eukaryota</taxon>
        <taxon>Fungi</taxon>
        <taxon>Dikarya</taxon>
        <taxon>Basidiomycota</taxon>
        <taxon>Agaricomycotina</taxon>
        <taxon>Agaricomycetes</taxon>
        <taxon>Hymenochaetales</taxon>
        <taxon>Hymenochaetaceae</taxon>
        <taxon>Pyrrhoderma</taxon>
    </lineage>
</organism>
<name>A0A286UC18_9AGAM</name>